<dbReference type="InterPro" id="IPR017871">
    <property type="entry name" value="ABC_transporter-like_CS"/>
</dbReference>
<dbReference type="InterPro" id="IPR003439">
    <property type="entry name" value="ABC_transporter-like_ATP-bd"/>
</dbReference>
<dbReference type="GO" id="GO:0022857">
    <property type="term" value="F:transmembrane transporter activity"/>
    <property type="evidence" value="ECO:0007669"/>
    <property type="project" value="UniProtKB-ARBA"/>
</dbReference>
<evidence type="ECO:0000256" key="2">
    <source>
        <dbReference type="ARBA" id="ARBA00022741"/>
    </source>
</evidence>
<dbReference type="GO" id="GO:0005524">
    <property type="term" value="F:ATP binding"/>
    <property type="evidence" value="ECO:0007669"/>
    <property type="project" value="UniProtKB-KW"/>
</dbReference>
<dbReference type="EMBL" id="JMIY01000002">
    <property type="protein sequence ID" value="KCZ72703.1"/>
    <property type="molecule type" value="Genomic_DNA"/>
</dbReference>
<evidence type="ECO:0000256" key="3">
    <source>
        <dbReference type="ARBA" id="ARBA00022840"/>
    </source>
</evidence>
<dbReference type="InterPro" id="IPR017911">
    <property type="entry name" value="MacB-like_ATP-bd"/>
</dbReference>
<dbReference type="GO" id="GO:0098796">
    <property type="term" value="C:membrane protein complex"/>
    <property type="evidence" value="ECO:0007669"/>
    <property type="project" value="UniProtKB-ARBA"/>
</dbReference>
<dbReference type="SUPFAM" id="SSF52540">
    <property type="entry name" value="P-loop containing nucleoside triphosphate hydrolases"/>
    <property type="match status" value="1"/>
</dbReference>
<accession>A0A062V7Z6</accession>
<dbReference type="CDD" id="cd03255">
    <property type="entry name" value="ABC_MJ0796_LolCDE_FtsE"/>
    <property type="match status" value="1"/>
</dbReference>
<dbReference type="PANTHER" id="PTHR24220">
    <property type="entry name" value="IMPORT ATP-BINDING PROTEIN"/>
    <property type="match status" value="1"/>
</dbReference>
<dbReference type="InterPro" id="IPR027417">
    <property type="entry name" value="P-loop_NTPase"/>
</dbReference>
<reference evidence="5 6" key="1">
    <citation type="journal article" date="2013" name="Nature">
        <title>Anaerobic oxidation of methane coupled to nitrate reduction in a novel archaeal lineage.</title>
        <authorList>
            <person name="Haroon M.F."/>
            <person name="Hu S."/>
            <person name="Shi Y."/>
            <person name="Imelfort M."/>
            <person name="Keller J."/>
            <person name="Hugenholtz P."/>
            <person name="Yuan Z."/>
            <person name="Tyson G.W."/>
        </authorList>
    </citation>
    <scope>NUCLEOTIDE SEQUENCE [LARGE SCALE GENOMIC DNA]</scope>
    <source>
        <strain evidence="5 6">ANME-2d</strain>
    </source>
</reference>
<dbReference type="FunFam" id="3.40.50.300:FF:000032">
    <property type="entry name" value="Export ABC transporter ATP-binding protein"/>
    <property type="match status" value="1"/>
</dbReference>
<dbReference type="PROSITE" id="PS50893">
    <property type="entry name" value="ABC_TRANSPORTER_2"/>
    <property type="match status" value="1"/>
</dbReference>
<dbReference type="Gene3D" id="3.40.50.300">
    <property type="entry name" value="P-loop containing nucleotide triphosphate hydrolases"/>
    <property type="match status" value="1"/>
</dbReference>
<feature type="domain" description="ABC transporter" evidence="4">
    <location>
        <begin position="1"/>
        <end position="230"/>
    </location>
</feature>
<keyword evidence="3" id="KW-0067">ATP-binding</keyword>
<gene>
    <name evidence="5" type="ORF">ANME2D_01134</name>
</gene>
<evidence type="ECO:0000313" key="5">
    <source>
        <dbReference type="EMBL" id="KCZ72703.1"/>
    </source>
</evidence>
<keyword evidence="6" id="KW-1185">Reference proteome</keyword>
<dbReference type="AlphaFoldDB" id="A0A062V7Z6"/>
<dbReference type="GO" id="GO:0016887">
    <property type="term" value="F:ATP hydrolysis activity"/>
    <property type="evidence" value="ECO:0007669"/>
    <property type="project" value="InterPro"/>
</dbReference>
<keyword evidence="2" id="KW-0547">Nucleotide-binding</keyword>
<name>A0A062V7Z6_9EURY</name>
<dbReference type="InterPro" id="IPR003593">
    <property type="entry name" value="AAA+_ATPase"/>
</dbReference>
<evidence type="ECO:0000256" key="1">
    <source>
        <dbReference type="ARBA" id="ARBA00022448"/>
    </source>
</evidence>
<dbReference type="Pfam" id="PF00005">
    <property type="entry name" value="ABC_tran"/>
    <property type="match status" value="1"/>
</dbReference>
<dbReference type="GO" id="GO:0005886">
    <property type="term" value="C:plasma membrane"/>
    <property type="evidence" value="ECO:0007669"/>
    <property type="project" value="TreeGrafter"/>
</dbReference>
<dbReference type="PANTHER" id="PTHR24220:SF86">
    <property type="entry name" value="ABC TRANSPORTER ABCH.1"/>
    <property type="match status" value="1"/>
</dbReference>
<sequence length="230" mass="25432">MKMHDVWKIYRMGEVEVPALRGVSVEIKKGDFVAIIGASGSGKSTMMNLIGCLDVPSRGSVYLKSQDISKLDESDLASLRGKTIGFIFQQYNLIPSMSAFENVVLPLEFLEYDDREAANRAREILISVGLGDKMHHRPAQLSGGQQQRVSIARSLAGDPEIILADEPTGALDSVAGIEVLNMLHRLWKEQGKTIIMVTHNLNLAKYAHTTIELKDGQITRISENDEVNKK</sequence>
<keyword evidence="1" id="KW-0813">Transport</keyword>
<comment type="caution">
    <text evidence="5">The sequence shown here is derived from an EMBL/GenBank/DDBJ whole genome shotgun (WGS) entry which is preliminary data.</text>
</comment>
<organism evidence="5 6">
    <name type="scientific">Candidatus Methanoperedens nitratireducens</name>
    <dbReference type="NCBI Taxonomy" id="1392998"/>
    <lineage>
        <taxon>Archaea</taxon>
        <taxon>Methanobacteriati</taxon>
        <taxon>Methanobacteriota</taxon>
        <taxon>Stenosarchaea group</taxon>
        <taxon>Methanomicrobia</taxon>
        <taxon>Methanosarcinales</taxon>
        <taxon>ANME-2 cluster</taxon>
        <taxon>Candidatus Methanoperedentaceae</taxon>
        <taxon>Candidatus Methanoperedens</taxon>
    </lineage>
</organism>
<dbReference type="SMART" id="SM00382">
    <property type="entry name" value="AAA"/>
    <property type="match status" value="1"/>
</dbReference>
<proteinExistence type="predicted"/>
<evidence type="ECO:0000313" key="6">
    <source>
        <dbReference type="Proteomes" id="UP000027153"/>
    </source>
</evidence>
<dbReference type="InterPro" id="IPR015854">
    <property type="entry name" value="ABC_transpr_LolD-like"/>
</dbReference>
<dbReference type="PATRIC" id="fig|1392998.3.peg.1301"/>
<dbReference type="Proteomes" id="UP000027153">
    <property type="component" value="Unassembled WGS sequence"/>
</dbReference>
<evidence type="ECO:0000259" key="4">
    <source>
        <dbReference type="PROSITE" id="PS50893"/>
    </source>
</evidence>
<protein>
    <submittedName>
        <fullName evidence="5">ABC-type antimicrobial peptide transport system, ATPase component</fullName>
    </submittedName>
</protein>
<dbReference type="PROSITE" id="PS00211">
    <property type="entry name" value="ABC_TRANSPORTER_1"/>
    <property type="match status" value="1"/>
</dbReference>